<evidence type="ECO:0000313" key="1">
    <source>
        <dbReference type="EMBL" id="QOL19661.1"/>
    </source>
</evidence>
<organism evidence="1 2">
    <name type="scientific">Candidatus Bodocaedibacter vickermanii</name>
    <dbReference type="NCBI Taxonomy" id="2741701"/>
    <lineage>
        <taxon>Bacteria</taxon>
        <taxon>Pseudomonadati</taxon>
        <taxon>Pseudomonadota</taxon>
        <taxon>Alphaproteobacteria</taxon>
        <taxon>Holosporales</taxon>
        <taxon>Candidatus Paracaedibacteraceae</taxon>
        <taxon>Candidatus Bodocaedibacter</taxon>
    </lineage>
</organism>
<name>A0A7L9RT06_9PROT</name>
<keyword evidence="2" id="KW-1185">Reference proteome</keyword>
<dbReference type="EMBL" id="CP054719">
    <property type="protein sequence ID" value="QOL19661.1"/>
    <property type="molecule type" value="Genomic_DNA"/>
</dbReference>
<dbReference type="Proteomes" id="UP000594001">
    <property type="component" value="Chromosome"/>
</dbReference>
<evidence type="ECO:0000313" key="2">
    <source>
        <dbReference type="Proteomes" id="UP000594001"/>
    </source>
</evidence>
<reference evidence="1 2" key="1">
    <citation type="submission" date="2020-06" db="EMBL/GenBank/DDBJ databases">
        <title>The endosymbiont of the kinetoplastid Bodo saltans is a Paracaedibacter-like alpha-proteobacterium possessing a putative toxin-antitoxin system.</title>
        <authorList>
            <person name="Midha S."/>
            <person name="Rigden D.J."/>
            <person name="Siozios S."/>
            <person name="Hurst G.D.D."/>
            <person name="Jackson A.P."/>
        </authorList>
    </citation>
    <scope>NUCLEOTIDE SEQUENCE [LARGE SCALE GENOMIC DNA]</scope>
    <source>
        <strain evidence="1">Lake Konstanz</strain>
    </source>
</reference>
<protein>
    <submittedName>
        <fullName evidence="1">Uncharacterized protein</fullName>
    </submittedName>
</protein>
<dbReference type="KEGG" id="pbal:CPBP_00425"/>
<gene>
    <name evidence="1" type="ORF">CPBP_00425</name>
</gene>
<proteinExistence type="predicted"/>
<sequence length="65" mass="7280">MGMLGLHLKIIPVKKLLNVADMLALPRDFSVFVLIKGKTLKPGFKLAERPSGDKRFKCSRKQVVT</sequence>
<dbReference type="AlphaFoldDB" id="A0A7L9RT06"/>
<accession>A0A7L9RT06</accession>